<evidence type="ECO:0000259" key="15">
    <source>
        <dbReference type="Pfam" id="PF07715"/>
    </source>
</evidence>
<dbReference type="RefSeq" id="WP_253967339.1">
    <property type="nucleotide sequence ID" value="NZ_JAMFTH010000001.1"/>
</dbReference>
<evidence type="ECO:0000256" key="2">
    <source>
        <dbReference type="ARBA" id="ARBA00008143"/>
    </source>
</evidence>
<dbReference type="Pfam" id="PF07715">
    <property type="entry name" value="Plug"/>
    <property type="match status" value="1"/>
</dbReference>
<dbReference type="InterPro" id="IPR012910">
    <property type="entry name" value="Plug_dom"/>
</dbReference>
<evidence type="ECO:0000313" key="16">
    <source>
        <dbReference type="EMBL" id="MCP8899079.1"/>
    </source>
</evidence>
<dbReference type="GO" id="GO:0015344">
    <property type="term" value="F:siderophore uptake transmembrane transporter activity"/>
    <property type="evidence" value="ECO:0007669"/>
    <property type="project" value="TreeGrafter"/>
</dbReference>
<evidence type="ECO:0000256" key="5">
    <source>
        <dbReference type="ARBA" id="ARBA00022692"/>
    </source>
</evidence>
<evidence type="ECO:0000256" key="10">
    <source>
        <dbReference type="ARBA" id="ARBA00023237"/>
    </source>
</evidence>
<dbReference type="PANTHER" id="PTHR30069:SF29">
    <property type="entry name" value="HEMOGLOBIN AND HEMOGLOBIN-HAPTOGLOBIN-BINDING PROTEIN 1-RELATED"/>
    <property type="match status" value="1"/>
</dbReference>
<sequence>MKKTILAAAIVAAAPAVAQTENTQKDLLPSLETIVVVSSRQPEAMRQVATSVSVLDDTQIKARGFTALADVLRTMPSVSVTNTGGMGKPTSIRVRGESGYRTMVRVDGVDVTDPTGTQASAQLQHIMSADVGKVELLRGPQGLMYGADAGGVLNIDTLTSADETQVTLSAEGGSFDSQRYNASVGGGSEVVDYFVGASYAETEGFNSVIEDEKAPPELLQNQDDDGYENTTLHGRVGWNVTDALRLEAVARDTEATNEFDHCSWPYVNDCVGDFEQTNTRVSARYQTERFSNELAYSNTDVARQNLAAGAISYDTEGELEKLEWLGSAKLSEAHTIAYGLEQREDTVLEMSRDQWGAYAEYQGHYGEGLYVTAGMRHDDSDDFGDYDTYRVSGAYVLDVASGSVKFKSSYGTGFRAPSLFEIDYNRQQDNPDLAPLTPEESEGWDAGVEYYAHSGLHLELVYFDQSIEREIDWDGGYVQSAGESTSEGVEVIADFPVADWLVVNANYTYTDAKTAEDAVRARQPENMANLGFTFIPVSALQASVNLRTAEGTVDRVGEPIGSYQVLDASIRYALSPALTFYVRGENLTDEDYVEVPNYRTAGASGYAGVEVTF</sequence>
<dbReference type="PANTHER" id="PTHR30069">
    <property type="entry name" value="TONB-DEPENDENT OUTER MEMBRANE RECEPTOR"/>
    <property type="match status" value="1"/>
</dbReference>
<feature type="chain" id="PRO_5040821686" evidence="13">
    <location>
        <begin position="19"/>
        <end position="613"/>
    </location>
</feature>
<keyword evidence="7 12" id="KW-0798">TonB box</keyword>
<dbReference type="Gene3D" id="2.170.130.10">
    <property type="entry name" value="TonB-dependent receptor, plug domain"/>
    <property type="match status" value="1"/>
</dbReference>
<gene>
    <name evidence="16" type="ORF">M6D89_07185</name>
</gene>
<keyword evidence="5 11" id="KW-0812">Transmembrane</keyword>
<evidence type="ECO:0000313" key="17">
    <source>
        <dbReference type="Proteomes" id="UP001139319"/>
    </source>
</evidence>
<accession>A0A9X2HXX4</accession>
<feature type="domain" description="TonB-dependent receptor-like beta-barrel" evidence="14">
    <location>
        <begin position="219"/>
        <end position="587"/>
    </location>
</feature>
<dbReference type="CDD" id="cd01347">
    <property type="entry name" value="ligand_gated_channel"/>
    <property type="match status" value="1"/>
</dbReference>
<evidence type="ECO:0000256" key="13">
    <source>
        <dbReference type="SAM" id="SignalP"/>
    </source>
</evidence>
<dbReference type="Gene3D" id="2.40.170.20">
    <property type="entry name" value="TonB-dependent receptor, beta-barrel domain"/>
    <property type="match status" value="1"/>
</dbReference>
<evidence type="ECO:0000259" key="14">
    <source>
        <dbReference type="Pfam" id="PF00593"/>
    </source>
</evidence>
<feature type="signal peptide" evidence="13">
    <location>
        <begin position="1"/>
        <end position="18"/>
    </location>
</feature>
<evidence type="ECO:0000256" key="9">
    <source>
        <dbReference type="ARBA" id="ARBA00023170"/>
    </source>
</evidence>
<comment type="caution">
    <text evidence="16">The sequence shown here is derived from an EMBL/GenBank/DDBJ whole genome shotgun (WGS) entry which is preliminary data.</text>
</comment>
<dbReference type="InterPro" id="IPR037066">
    <property type="entry name" value="Plug_dom_sf"/>
</dbReference>
<evidence type="ECO:0000256" key="11">
    <source>
        <dbReference type="PROSITE-ProRule" id="PRU01360"/>
    </source>
</evidence>
<evidence type="ECO:0000256" key="4">
    <source>
        <dbReference type="ARBA" id="ARBA00022452"/>
    </source>
</evidence>
<dbReference type="GO" id="GO:0009279">
    <property type="term" value="C:cell outer membrane"/>
    <property type="evidence" value="ECO:0007669"/>
    <property type="project" value="UniProtKB-SubCell"/>
</dbReference>
<evidence type="ECO:0000256" key="12">
    <source>
        <dbReference type="RuleBase" id="RU003357"/>
    </source>
</evidence>
<dbReference type="EMBL" id="JAMFTH010000001">
    <property type="protein sequence ID" value="MCP8899079.1"/>
    <property type="molecule type" value="Genomic_DNA"/>
</dbReference>
<keyword evidence="6 13" id="KW-0732">Signal</keyword>
<organism evidence="16 17">
    <name type="scientific">Gilvimarinus xylanilyticus</name>
    <dbReference type="NCBI Taxonomy" id="2944139"/>
    <lineage>
        <taxon>Bacteria</taxon>
        <taxon>Pseudomonadati</taxon>
        <taxon>Pseudomonadota</taxon>
        <taxon>Gammaproteobacteria</taxon>
        <taxon>Cellvibrionales</taxon>
        <taxon>Cellvibrionaceae</taxon>
        <taxon>Gilvimarinus</taxon>
    </lineage>
</organism>
<keyword evidence="4 11" id="KW-1134">Transmembrane beta strand</keyword>
<feature type="domain" description="TonB-dependent receptor plug" evidence="15">
    <location>
        <begin position="46"/>
        <end position="151"/>
    </location>
</feature>
<keyword evidence="17" id="KW-1185">Reference proteome</keyword>
<evidence type="ECO:0000256" key="1">
    <source>
        <dbReference type="ARBA" id="ARBA00004571"/>
    </source>
</evidence>
<evidence type="ECO:0000256" key="7">
    <source>
        <dbReference type="ARBA" id="ARBA00023077"/>
    </source>
</evidence>
<dbReference type="Pfam" id="PF00593">
    <property type="entry name" value="TonB_dep_Rec_b-barrel"/>
    <property type="match status" value="1"/>
</dbReference>
<reference evidence="16" key="2">
    <citation type="submission" date="2023-01" db="EMBL/GenBank/DDBJ databases">
        <title>Gilvimarinus xylanilyticus HB14 isolated from Caulerpa lentillifera aquaculture base in Hainan, China.</title>
        <authorList>
            <person name="Zhang Y.-J."/>
        </authorList>
    </citation>
    <scope>NUCLEOTIDE SEQUENCE</scope>
    <source>
        <strain evidence="16">HB14</strain>
    </source>
</reference>
<comment type="similarity">
    <text evidence="2">Belongs to the TonB-dependent receptor family. Hemoglobin/haptoglobin binding protein subfamily.</text>
</comment>
<dbReference type="PROSITE" id="PS52016">
    <property type="entry name" value="TONB_DEPENDENT_REC_3"/>
    <property type="match status" value="1"/>
</dbReference>
<dbReference type="InterPro" id="IPR039426">
    <property type="entry name" value="TonB-dep_rcpt-like"/>
</dbReference>
<dbReference type="InterPro" id="IPR000531">
    <property type="entry name" value="Beta-barrel_TonB"/>
</dbReference>
<name>A0A9X2HXX4_9GAMM</name>
<comment type="subcellular location">
    <subcellularLocation>
        <location evidence="1 11">Cell outer membrane</location>
        <topology evidence="1 11">Multi-pass membrane protein</topology>
    </subcellularLocation>
</comment>
<keyword evidence="10 11" id="KW-0998">Cell outer membrane</keyword>
<keyword evidence="9 16" id="KW-0675">Receptor</keyword>
<evidence type="ECO:0000256" key="6">
    <source>
        <dbReference type="ARBA" id="ARBA00022729"/>
    </source>
</evidence>
<evidence type="ECO:0000256" key="8">
    <source>
        <dbReference type="ARBA" id="ARBA00023136"/>
    </source>
</evidence>
<dbReference type="AlphaFoldDB" id="A0A9X2HXX4"/>
<evidence type="ECO:0000256" key="3">
    <source>
        <dbReference type="ARBA" id="ARBA00022448"/>
    </source>
</evidence>
<dbReference type="SUPFAM" id="SSF56935">
    <property type="entry name" value="Porins"/>
    <property type="match status" value="1"/>
</dbReference>
<dbReference type="Proteomes" id="UP001139319">
    <property type="component" value="Unassembled WGS sequence"/>
</dbReference>
<reference evidence="16" key="1">
    <citation type="submission" date="2022-05" db="EMBL/GenBank/DDBJ databases">
        <authorList>
            <person name="Sun H.-N."/>
        </authorList>
    </citation>
    <scope>NUCLEOTIDE SEQUENCE</scope>
    <source>
        <strain evidence="16">HB14</strain>
    </source>
</reference>
<dbReference type="GO" id="GO:0044718">
    <property type="term" value="P:siderophore transmembrane transport"/>
    <property type="evidence" value="ECO:0007669"/>
    <property type="project" value="TreeGrafter"/>
</dbReference>
<dbReference type="InterPro" id="IPR036942">
    <property type="entry name" value="Beta-barrel_TonB_sf"/>
</dbReference>
<keyword evidence="3 11" id="KW-0813">Transport</keyword>
<protein>
    <submittedName>
        <fullName evidence="16">TonB-dependent receptor</fullName>
    </submittedName>
</protein>
<proteinExistence type="inferred from homology"/>
<keyword evidence="8 11" id="KW-0472">Membrane</keyword>